<dbReference type="AlphaFoldDB" id="A0A0P6YCI9"/>
<protein>
    <submittedName>
        <fullName evidence="1">Uncharacterized protein</fullName>
    </submittedName>
</protein>
<proteinExistence type="predicted"/>
<keyword evidence="2" id="KW-1185">Reference proteome</keyword>
<organism evidence="1 2">
    <name type="scientific">Levilinea saccharolytica</name>
    <dbReference type="NCBI Taxonomy" id="229921"/>
    <lineage>
        <taxon>Bacteria</taxon>
        <taxon>Bacillati</taxon>
        <taxon>Chloroflexota</taxon>
        <taxon>Anaerolineae</taxon>
        <taxon>Anaerolineales</taxon>
        <taxon>Anaerolineaceae</taxon>
        <taxon>Levilinea</taxon>
    </lineage>
</organism>
<dbReference type="Proteomes" id="UP000050501">
    <property type="component" value="Unassembled WGS sequence"/>
</dbReference>
<dbReference type="STRING" id="229921.ADN01_04130"/>
<evidence type="ECO:0000313" key="2">
    <source>
        <dbReference type="Proteomes" id="UP000050501"/>
    </source>
</evidence>
<gene>
    <name evidence="1" type="ORF">ADN01_04130</name>
</gene>
<accession>A0A0P6YCI9</accession>
<reference evidence="1 2" key="1">
    <citation type="submission" date="2015-07" db="EMBL/GenBank/DDBJ databases">
        <title>Genome sequence of Levilinea saccharolytica DSM 16555.</title>
        <authorList>
            <person name="Hemp J."/>
            <person name="Ward L.M."/>
            <person name="Pace L.A."/>
            <person name="Fischer W.W."/>
        </authorList>
    </citation>
    <scope>NUCLEOTIDE SEQUENCE [LARGE SCALE GENOMIC DNA]</scope>
    <source>
        <strain evidence="1 2">KIBI-1</strain>
    </source>
</reference>
<dbReference type="SUPFAM" id="SSF53850">
    <property type="entry name" value="Periplasmic binding protein-like II"/>
    <property type="match status" value="1"/>
</dbReference>
<sequence>MVNPANPVAELTYDQIQSLYTAQLRSWRTVNGEQAAVNTRIHYWVYPLGNEVQTALEEGLRIQPHNAQAVGIAPHPQAMRQAVAADPAAVGFLPRRWLDSSVKEIALTGAPFDPPARPILAVSAAAPSGSLYTWLYCLQETYASP</sequence>
<dbReference type="Gene3D" id="3.40.190.10">
    <property type="entry name" value="Periplasmic binding protein-like II"/>
    <property type="match status" value="1"/>
</dbReference>
<dbReference type="EMBL" id="LGCM01000018">
    <property type="protein sequence ID" value="KPL88092.1"/>
    <property type="molecule type" value="Genomic_DNA"/>
</dbReference>
<name>A0A0P6YCI9_9CHLR</name>
<evidence type="ECO:0000313" key="1">
    <source>
        <dbReference type="EMBL" id="KPL88092.1"/>
    </source>
</evidence>
<dbReference type="PATRIC" id="fig|229921.5.peg.2336"/>
<comment type="caution">
    <text evidence="1">The sequence shown here is derived from an EMBL/GenBank/DDBJ whole genome shotgun (WGS) entry which is preliminary data.</text>
</comment>